<evidence type="ECO:0000256" key="3">
    <source>
        <dbReference type="ARBA" id="ARBA00023002"/>
    </source>
</evidence>
<evidence type="ECO:0000256" key="5">
    <source>
        <dbReference type="PIRSR" id="PIRSR604294-1"/>
    </source>
</evidence>
<name>A0A4P9XRI3_9FUNG</name>
<organism evidence="6 7">
    <name type="scientific">Thamnocephalis sphaerospora</name>
    <dbReference type="NCBI Taxonomy" id="78915"/>
    <lineage>
        <taxon>Eukaryota</taxon>
        <taxon>Fungi</taxon>
        <taxon>Fungi incertae sedis</taxon>
        <taxon>Zoopagomycota</taxon>
        <taxon>Zoopagomycotina</taxon>
        <taxon>Zoopagomycetes</taxon>
        <taxon>Zoopagales</taxon>
        <taxon>Sigmoideomycetaceae</taxon>
        <taxon>Thamnocephalis</taxon>
    </lineage>
</organism>
<keyword evidence="2 5" id="KW-0479">Metal-binding</keyword>
<dbReference type="PANTHER" id="PTHR10543:SF24">
    <property type="entry name" value="CAROTENOID ISOMEROOXYGENASE"/>
    <property type="match status" value="1"/>
</dbReference>
<feature type="binding site" evidence="5">
    <location>
        <position position="294"/>
    </location>
    <ligand>
        <name>Fe cation</name>
        <dbReference type="ChEBI" id="CHEBI:24875"/>
        <note>catalytic</note>
    </ligand>
</feature>
<evidence type="ECO:0000313" key="7">
    <source>
        <dbReference type="Proteomes" id="UP000271241"/>
    </source>
</evidence>
<keyword evidence="3" id="KW-0560">Oxidoreductase</keyword>
<dbReference type="Pfam" id="PF03055">
    <property type="entry name" value="RPE65"/>
    <property type="match status" value="1"/>
</dbReference>
<reference evidence="7" key="1">
    <citation type="journal article" date="2018" name="Nat. Microbiol.">
        <title>Leveraging single-cell genomics to expand the fungal tree of life.</title>
        <authorList>
            <person name="Ahrendt S.R."/>
            <person name="Quandt C.A."/>
            <person name="Ciobanu D."/>
            <person name="Clum A."/>
            <person name="Salamov A."/>
            <person name="Andreopoulos B."/>
            <person name="Cheng J.F."/>
            <person name="Woyke T."/>
            <person name="Pelin A."/>
            <person name="Henrissat B."/>
            <person name="Reynolds N.K."/>
            <person name="Benny G.L."/>
            <person name="Smith M.E."/>
            <person name="James T.Y."/>
            <person name="Grigoriev I.V."/>
        </authorList>
    </citation>
    <scope>NUCLEOTIDE SEQUENCE [LARGE SCALE GENOMIC DNA]</scope>
    <source>
        <strain evidence="7">RSA 1356</strain>
    </source>
</reference>
<comment type="cofactor">
    <cofactor evidence="5">
        <name>Fe(2+)</name>
        <dbReference type="ChEBI" id="CHEBI:29033"/>
    </cofactor>
    <text evidence="5">Binds 1 Fe(2+) ion per subunit.</text>
</comment>
<proteinExistence type="inferred from homology"/>
<dbReference type="OrthoDB" id="407010at2759"/>
<dbReference type="GO" id="GO:0046872">
    <property type="term" value="F:metal ion binding"/>
    <property type="evidence" value="ECO:0007669"/>
    <property type="project" value="UniProtKB-KW"/>
</dbReference>
<feature type="binding site" evidence="5">
    <location>
        <position position="506"/>
    </location>
    <ligand>
        <name>Fe cation</name>
        <dbReference type="ChEBI" id="CHEBI:24875"/>
        <note>catalytic</note>
    </ligand>
</feature>
<accession>A0A4P9XRI3</accession>
<feature type="binding site" evidence="5">
    <location>
        <position position="226"/>
    </location>
    <ligand>
        <name>Fe cation</name>
        <dbReference type="ChEBI" id="CHEBI:24875"/>
        <note>catalytic</note>
    </ligand>
</feature>
<feature type="non-terminal residue" evidence="6">
    <location>
        <position position="1"/>
    </location>
</feature>
<dbReference type="EMBL" id="KZ992635">
    <property type="protein sequence ID" value="RKP08121.1"/>
    <property type="molecule type" value="Genomic_DNA"/>
</dbReference>
<evidence type="ECO:0000256" key="4">
    <source>
        <dbReference type="ARBA" id="ARBA00023004"/>
    </source>
</evidence>
<dbReference type="GO" id="GO:0010436">
    <property type="term" value="F:carotenoid dioxygenase activity"/>
    <property type="evidence" value="ECO:0007669"/>
    <property type="project" value="TreeGrafter"/>
</dbReference>
<keyword evidence="4 5" id="KW-0408">Iron</keyword>
<dbReference type="STRING" id="78915.A0A4P9XRI3"/>
<feature type="binding site" evidence="5">
    <location>
        <position position="173"/>
    </location>
    <ligand>
        <name>Fe cation</name>
        <dbReference type="ChEBI" id="CHEBI:24875"/>
        <note>catalytic</note>
    </ligand>
</feature>
<dbReference type="InterPro" id="IPR004294">
    <property type="entry name" value="Carotenoid_Oase"/>
</dbReference>
<dbReference type="GO" id="GO:0016121">
    <property type="term" value="P:carotene catabolic process"/>
    <property type="evidence" value="ECO:0007669"/>
    <property type="project" value="TreeGrafter"/>
</dbReference>
<dbReference type="Proteomes" id="UP000271241">
    <property type="component" value="Unassembled WGS sequence"/>
</dbReference>
<dbReference type="AlphaFoldDB" id="A0A4P9XRI3"/>
<evidence type="ECO:0000313" key="6">
    <source>
        <dbReference type="EMBL" id="RKP08121.1"/>
    </source>
</evidence>
<protein>
    <submittedName>
        <fullName evidence="6">Carotenoid oxygenase</fullName>
    </submittedName>
</protein>
<evidence type="ECO:0000256" key="2">
    <source>
        <dbReference type="ARBA" id="ARBA00022723"/>
    </source>
</evidence>
<gene>
    <name evidence="6" type="ORF">THASP1DRAFT_16082</name>
</gene>
<sequence>QGFVNVRESREETVLSITSGELPGWLKGELFTVGPGLFDVSYTRQGENGPETRQYTFGHWFDSRITARKLESKIRENGGYQPDRPGTLFRSDTNQSFFAGLLRSASRKLKPEAEACGAMIHTRFPIFGETEYIYCQNQSNLVQQLDPYDLTPKKIFSWETLNPLFKGAQAAPHARYDPRTGEMITVTMDIGYTSTDYHICALTTRDRDASGQRIYTLNHPRPSLVHSFAITPRYIILVLFPFYSNMSGLKYHWGASQLDALTFYPEEQTTFYVISRAERQLVGSYKTDACFALHHINAFEDEIDGIQVDMVCYDNDLVARQLVLDNMRNPQQLGRLASGEVRRYELLRIGEERTKITVLAPGAYQPTTCYYVRLIDSCMELPCVNPRYIGSPYRYVYGISLSLSATNKPGSIWDTIVKADLDSCIASAYWHRPDCYPGEPVFVPNRHVDVDRSEVFISDQEDDGVLLTVVYDATRHCSALVVIDARNMTELASVDLPHAIPPAFGHGSFLDAHAPQ</sequence>
<dbReference type="PANTHER" id="PTHR10543">
    <property type="entry name" value="BETA-CAROTENE DIOXYGENASE"/>
    <property type="match status" value="1"/>
</dbReference>
<comment type="similarity">
    <text evidence="1">Belongs to the carotenoid oxygenase family.</text>
</comment>
<evidence type="ECO:0000256" key="1">
    <source>
        <dbReference type="ARBA" id="ARBA00006787"/>
    </source>
</evidence>
<keyword evidence="7" id="KW-1185">Reference proteome</keyword>